<dbReference type="Pfam" id="PF02518">
    <property type="entry name" value="HATPase_c"/>
    <property type="match status" value="1"/>
</dbReference>
<dbReference type="Gene3D" id="3.40.50.2300">
    <property type="match status" value="1"/>
</dbReference>
<sequence length="416" mass="48016">MPSFQNIPVLIVDDRPENLVSLQELLRDLELDLVQAHSGNEALRQALHHDFALVLLDVQMPEMDGFETAELLRRNPKTRHFPIIFVTAGLREERHLFKGYEAGAVDYLMKPIEPEILRSKVRVFCELYRQRRELERVSLELERKHEELKLKHEELAQQNRKLQDTYQELEEETAQRLLAVEELRHKDQIMLHQGRMAAMGEMLNNIAHQWRQPLNVLGLKIQELGLSYDLEELTPEQLHRNINKVMEILRHMSQTIDDFQNFTAPDKEKCRFSGKEVVEKTLSLIGESFRAKGVVVSAESCDEVTIFGYPNEYRQVLLNILMNAKDALAERHTEGARIVVRLWREGERSLLTVTDNAGGIADEIMDRVFDAYFTTKDLGKGTGLGLFMSKVIIEKNMGGRLSVHNVPEGAEFRIEV</sequence>
<gene>
    <name evidence="8" type="ORF">GMST_29590</name>
</gene>
<evidence type="ECO:0000256" key="4">
    <source>
        <dbReference type="PROSITE-ProRule" id="PRU00169"/>
    </source>
</evidence>
<dbReference type="GO" id="GO:0000155">
    <property type="term" value="F:phosphorelay sensor kinase activity"/>
    <property type="evidence" value="ECO:0007669"/>
    <property type="project" value="InterPro"/>
</dbReference>
<dbReference type="InterPro" id="IPR003661">
    <property type="entry name" value="HisK_dim/P_dom"/>
</dbReference>
<protein>
    <recommendedName>
        <fullName evidence="2">histidine kinase</fullName>
        <ecNumber evidence="2">2.7.13.3</ecNumber>
    </recommendedName>
</protein>
<dbReference type="PROSITE" id="PS50110">
    <property type="entry name" value="RESPONSE_REGULATORY"/>
    <property type="match status" value="1"/>
</dbReference>
<feature type="modified residue" description="4-aspartylphosphate" evidence="4">
    <location>
        <position position="57"/>
    </location>
</feature>
<evidence type="ECO:0000313" key="8">
    <source>
        <dbReference type="EMBL" id="GFO60634.1"/>
    </source>
</evidence>
<feature type="domain" description="Histidine kinase" evidence="6">
    <location>
        <begin position="205"/>
        <end position="416"/>
    </location>
</feature>
<dbReference type="EC" id="2.7.13.3" evidence="2"/>
<evidence type="ECO:0000313" key="9">
    <source>
        <dbReference type="Proteomes" id="UP000556026"/>
    </source>
</evidence>
<dbReference type="SMART" id="SM00388">
    <property type="entry name" value="HisKA"/>
    <property type="match status" value="1"/>
</dbReference>
<evidence type="ECO:0000259" key="7">
    <source>
        <dbReference type="PROSITE" id="PS50110"/>
    </source>
</evidence>
<evidence type="ECO:0000256" key="5">
    <source>
        <dbReference type="SAM" id="Coils"/>
    </source>
</evidence>
<dbReference type="PANTHER" id="PTHR43547">
    <property type="entry name" value="TWO-COMPONENT HISTIDINE KINASE"/>
    <property type="match status" value="1"/>
</dbReference>
<keyword evidence="8" id="KW-0418">Kinase</keyword>
<evidence type="ECO:0000259" key="6">
    <source>
        <dbReference type="PROSITE" id="PS50109"/>
    </source>
</evidence>
<dbReference type="Pfam" id="PF00072">
    <property type="entry name" value="Response_reg"/>
    <property type="match status" value="1"/>
</dbReference>
<dbReference type="Proteomes" id="UP000556026">
    <property type="component" value="Unassembled WGS sequence"/>
</dbReference>
<dbReference type="InterPro" id="IPR036097">
    <property type="entry name" value="HisK_dim/P_sf"/>
</dbReference>
<dbReference type="PROSITE" id="PS50109">
    <property type="entry name" value="HIS_KIN"/>
    <property type="match status" value="1"/>
</dbReference>
<dbReference type="InterPro" id="IPR001789">
    <property type="entry name" value="Sig_transdc_resp-reg_receiver"/>
</dbReference>
<keyword evidence="8" id="KW-0808">Transferase</keyword>
<dbReference type="PANTHER" id="PTHR43547:SF2">
    <property type="entry name" value="HYBRID SIGNAL TRANSDUCTION HISTIDINE KINASE C"/>
    <property type="match status" value="1"/>
</dbReference>
<keyword evidence="3 4" id="KW-0597">Phosphoprotein</keyword>
<accession>A0A6V8ML25</accession>
<dbReference type="RefSeq" id="WP_183355445.1">
    <property type="nucleotide sequence ID" value="NZ_BLXX01000009.1"/>
</dbReference>
<keyword evidence="9" id="KW-1185">Reference proteome</keyword>
<comment type="caution">
    <text evidence="8">The sequence shown here is derived from an EMBL/GenBank/DDBJ whole genome shotgun (WGS) entry which is preliminary data.</text>
</comment>
<feature type="domain" description="Response regulatory" evidence="7">
    <location>
        <begin position="8"/>
        <end position="125"/>
    </location>
</feature>
<evidence type="ECO:0000256" key="1">
    <source>
        <dbReference type="ARBA" id="ARBA00000085"/>
    </source>
</evidence>
<organism evidence="8 9">
    <name type="scientific">Geomonas silvestris</name>
    <dbReference type="NCBI Taxonomy" id="2740184"/>
    <lineage>
        <taxon>Bacteria</taxon>
        <taxon>Pseudomonadati</taxon>
        <taxon>Thermodesulfobacteriota</taxon>
        <taxon>Desulfuromonadia</taxon>
        <taxon>Geobacterales</taxon>
        <taxon>Geobacteraceae</taxon>
        <taxon>Geomonas</taxon>
    </lineage>
</organism>
<dbReference type="SUPFAM" id="SSF52172">
    <property type="entry name" value="CheY-like"/>
    <property type="match status" value="1"/>
</dbReference>
<reference evidence="9" key="1">
    <citation type="submission" date="2020-06" db="EMBL/GenBank/DDBJ databases">
        <title>Draft genomic sequence of Geomonas sp. Red330.</title>
        <authorList>
            <person name="Itoh H."/>
            <person name="Zhenxing X."/>
            <person name="Ushijima N."/>
            <person name="Masuda Y."/>
            <person name="Shiratori Y."/>
            <person name="Senoo K."/>
        </authorList>
    </citation>
    <scope>NUCLEOTIDE SEQUENCE [LARGE SCALE GENOMIC DNA]</scope>
    <source>
        <strain evidence="9">Red330</strain>
    </source>
</reference>
<dbReference type="CDD" id="cd00082">
    <property type="entry name" value="HisKA"/>
    <property type="match status" value="1"/>
</dbReference>
<feature type="coiled-coil region" evidence="5">
    <location>
        <begin position="127"/>
        <end position="186"/>
    </location>
</feature>
<dbReference type="SMART" id="SM00387">
    <property type="entry name" value="HATPase_c"/>
    <property type="match status" value="1"/>
</dbReference>
<dbReference type="AlphaFoldDB" id="A0A6V8ML25"/>
<dbReference type="Gene3D" id="1.10.287.130">
    <property type="match status" value="1"/>
</dbReference>
<dbReference type="InterPro" id="IPR011006">
    <property type="entry name" value="CheY-like_superfamily"/>
</dbReference>
<name>A0A6V8ML25_9BACT</name>
<dbReference type="SUPFAM" id="SSF55874">
    <property type="entry name" value="ATPase domain of HSP90 chaperone/DNA topoisomerase II/histidine kinase"/>
    <property type="match status" value="1"/>
</dbReference>
<dbReference type="SMART" id="SM00448">
    <property type="entry name" value="REC"/>
    <property type="match status" value="1"/>
</dbReference>
<dbReference type="InterPro" id="IPR004358">
    <property type="entry name" value="Sig_transdc_His_kin-like_C"/>
</dbReference>
<dbReference type="EMBL" id="BLXX01000009">
    <property type="protein sequence ID" value="GFO60634.1"/>
    <property type="molecule type" value="Genomic_DNA"/>
</dbReference>
<comment type="catalytic activity">
    <reaction evidence="1">
        <text>ATP + protein L-histidine = ADP + protein N-phospho-L-histidine.</text>
        <dbReference type="EC" id="2.7.13.3"/>
    </reaction>
</comment>
<dbReference type="InterPro" id="IPR003594">
    <property type="entry name" value="HATPase_dom"/>
</dbReference>
<dbReference type="SUPFAM" id="SSF47384">
    <property type="entry name" value="Homodimeric domain of signal transducing histidine kinase"/>
    <property type="match status" value="1"/>
</dbReference>
<proteinExistence type="predicted"/>
<dbReference type="InterPro" id="IPR005467">
    <property type="entry name" value="His_kinase_dom"/>
</dbReference>
<keyword evidence="5" id="KW-0175">Coiled coil</keyword>
<evidence type="ECO:0000256" key="2">
    <source>
        <dbReference type="ARBA" id="ARBA00012438"/>
    </source>
</evidence>
<evidence type="ECO:0000256" key="3">
    <source>
        <dbReference type="ARBA" id="ARBA00022553"/>
    </source>
</evidence>
<dbReference type="InterPro" id="IPR036890">
    <property type="entry name" value="HATPase_C_sf"/>
</dbReference>
<dbReference type="Gene3D" id="3.30.565.10">
    <property type="entry name" value="Histidine kinase-like ATPase, C-terminal domain"/>
    <property type="match status" value="1"/>
</dbReference>
<dbReference type="PRINTS" id="PR00344">
    <property type="entry name" value="BCTRLSENSOR"/>
</dbReference>